<protein>
    <submittedName>
        <fullName evidence="1">Uncharacterized protein</fullName>
    </submittedName>
</protein>
<name>A0A6A6SNE7_9PLEO</name>
<dbReference type="Proteomes" id="UP000799324">
    <property type="component" value="Unassembled WGS sequence"/>
</dbReference>
<evidence type="ECO:0000313" key="2">
    <source>
        <dbReference type="Proteomes" id="UP000799324"/>
    </source>
</evidence>
<gene>
    <name evidence="1" type="ORF">K491DRAFT_562900</name>
</gene>
<keyword evidence="2" id="KW-1185">Reference proteome</keyword>
<dbReference type="OrthoDB" id="437457at2759"/>
<dbReference type="AlphaFoldDB" id="A0A6A6SNE7"/>
<sequence>VQGVRLPASRTSGTVLPNLVPSNHPIFESPPLGVPSLFEVSLVIHRVGTDISGQADLECPIATCLNMDPDDGLTPPEWQSNVGTCIVARKDGKPLSVEQLEVVWAYMDMTLEKLAEGNWAMVRRFYTRQFFEMFEGRYK</sequence>
<feature type="non-terminal residue" evidence="1">
    <location>
        <position position="1"/>
    </location>
</feature>
<proteinExistence type="predicted"/>
<organism evidence="1 2">
    <name type="scientific">Lophiostoma macrostomum CBS 122681</name>
    <dbReference type="NCBI Taxonomy" id="1314788"/>
    <lineage>
        <taxon>Eukaryota</taxon>
        <taxon>Fungi</taxon>
        <taxon>Dikarya</taxon>
        <taxon>Ascomycota</taxon>
        <taxon>Pezizomycotina</taxon>
        <taxon>Dothideomycetes</taxon>
        <taxon>Pleosporomycetidae</taxon>
        <taxon>Pleosporales</taxon>
        <taxon>Lophiostomataceae</taxon>
        <taxon>Lophiostoma</taxon>
    </lineage>
</organism>
<dbReference type="EMBL" id="MU004556">
    <property type="protein sequence ID" value="KAF2648133.1"/>
    <property type="molecule type" value="Genomic_DNA"/>
</dbReference>
<accession>A0A6A6SNE7</accession>
<feature type="non-terminal residue" evidence="1">
    <location>
        <position position="139"/>
    </location>
</feature>
<evidence type="ECO:0000313" key="1">
    <source>
        <dbReference type="EMBL" id="KAF2648133.1"/>
    </source>
</evidence>
<reference evidence="1" key="1">
    <citation type="journal article" date="2020" name="Stud. Mycol.">
        <title>101 Dothideomycetes genomes: a test case for predicting lifestyles and emergence of pathogens.</title>
        <authorList>
            <person name="Haridas S."/>
            <person name="Albert R."/>
            <person name="Binder M."/>
            <person name="Bloem J."/>
            <person name="Labutti K."/>
            <person name="Salamov A."/>
            <person name="Andreopoulos B."/>
            <person name="Baker S."/>
            <person name="Barry K."/>
            <person name="Bills G."/>
            <person name="Bluhm B."/>
            <person name="Cannon C."/>
            <person name="Castanera R."/>
            <person name="Culley D."/>
            <person name="Daum C."/>
            <person name="Ezra D."/>
            <person name="Gonzalez J."/>
            <person name="Henrissat B."/>
            <person name="Kuo A."/>
            <person name="Liang C."/>
            <person name="Lipzen A."/>
            <person name="Lutzoni F."/>
            <person name="Magnuson J."/>
            <person name="Mondo S."/>
            <person name="Nolan M."/>
            <person name="Ohm R."/>
            <person name="Pangilinan J."/>
            <person name="Park H.-J."/>
            <person name="Ramirez L."/>
            <person name="Alfaro M."/>
            <person name="Sun H."/>
            <person name="Tritt A."/>
            <person name="Yoshinaga Y."/>
            <person name="Zwiers L.-H."/>
            <person name="Turgeon B."/>
            <person name="Goodwin S."/>
            <person name="Spatafora J."/>
            <person name="Crous P."/>
            <person name="Grigoriev I."/>
        </authorList>
    </citation>
    <scope>NUCLEOTIDE SEQUENCE</scope>
    <source>
        <strain evidence="1">CBS 122681</strain>
    </source>
</reference>